<keyword evidence="3" id="KW-1185">Reference proteome</keyword>
<reference evidence="2 3" key="2">
    <citation type="journal article" date="2012" name="PLoS Pathog.">
        <title>Diverse lifestyles and strategies of plant pathogenesis encoded in the genomes of eighteen Dothideomycetes fungi.</title>
        <authorList>
            <person name="Ohm R.A."/>
            <person name="Feau N."/>
            <person name="Henrissat B."/>
            <person name="Schoch C.L."/>
            <person name="Horwitz B.A."/>
            <person name="Barry K.W."/>
            <person name="Condon B.J."/>
            <person name="Copeland A.C."/>
            <person name="Dhillon B."/>
            <person name="Glaser F."/>
            <person name="Hesse C.N."/>
            <person name="Kosti I."/>
            <person name="LaButti K."/>
            <person name="Lindquist E.A."/>
            <person name="Lucas S."/>
            <person name="Salamov A.A."/>
            <person name="Bradshaw R.E."/>
            <person name="Ciuffetti L."/>
            <person name="Hamelin R.C."/>
            <person name="Kema G.H.J."/>
            <person name="Lawrence C."/>
            <person name="Scott J.A."/>
            <person name="Spatafora J.W."/>
            <person name="Turgeon B.G."/>
            <person name="de Wit P.J.G.M."/>
            <person name="Zhong S."/>
            <person name="Goodwin S.B."/>
            <person name="Grigoriev I.V."/>
        </authorList>
    </citation>
    <scope>NUCLEOTIDE SEQUENCE [LARGE SCALE GENOMIC DNA]</scope>
    <source>
        <strain evidence="3">NZE10 / CBS 128990</strain>
    </source>
</reference>
<organism evidence="2 3">
    <name type="scientific">Dothistroma septosporum (strain NZE10 / CBS 128990)</name>
    <name type="common">Red band needle blight fungus</name>
    <name type="synonym">Mycosphaerella pini</name>
    <dbReference type="NCBI Taxonomy" id="675120"/>
    <lineage>
        <taxon>Eukaryota</taxon>
        <taxon>Fungi</taxon>
        <taxon>Dikarya</taxon>
        <taxon>Ascomycota</taxon>
        <taxon>Pezizomycotina</taxon>
        <taxon>Dothideomycetes</taxon>
        <taxon>Dothideomycetidae</taxon>
        <taxon>Mycosphaerellales</taxon>
        <taxon>Mycosphaerellaceae</taxon>
        <taxon>Dothistroma</taxon>
    </lineage>
</organism>
<feature type="region of interest" description="Disordered" evidence="1">
    <location>
        <begin position="115"/>
        <end position="138"/>
    </location>
</feature>
<evidence type="ECO:0000256" key="1">
    <source>
        <dbReference type="SAM" id="MobiDB-lite"/>
    </source>
</evidence>
<dbReference type="Proteomes" id="UP000016933">
    <property type="component" value="Unassembled WGS sequence"/>
</dbReference>
<name>N1PDC0_DOTSN</name>
<sequence length="138" mass="15499">MDFKTVAICPESPSSELHSWQLLYITSHQTAMHRLVPGTNERATSRNIATIKFPKVIWPGCGPTITFQPHEVEIKKRGLRHGSPTDRFMACTGRLSTSYGIDLSALGGARVKWKAPTRQEPESAWQGRELEQNPRMVV</sequence>
<dbReference type="OrthoDB" id="3649991at2759"/>
<gene>
    <name evidence="2" type="ORF">DOTSEDRAFT_28019</name>
</gene>
<dbReference type="EMBL" id="KB446544">
    <property type="protein sequence ID" value="EME40099.1"/>
    <property type="molecule type" value="Genomic_DNA"/>
</dbReference>
<evidence type="ECO:0000313" key="3">
    <source>
        <dbReference type="Proteomes" id="UP000016933"/>
    </source>
</evidence>
<reference evidence="3" key="1">
    <citation type="journal article" date="2012" name="PLoS Genet.">
        <title>The genomes of the fungal plant pathogens Cladosporium fulvum and Dothistroma septosporum reveal adaptation to different hosts and lifestyles but also signatures of common ancestry.</title>
        <authorList>
            <person name="de Wit P.J.G.M."/>
            <person name="van der Burgt A."/>
            <person name="Oekmen B."/>
            <person name="Stergiopoulos I."/>
            <person name="Abd-Elsalam K.A."/>
            <person name="Aerts A.L."/>
            <person name="Bahkali A.H."/>
            <person name="Beenen H.G."/>
            <person name="Chettri P."/>
            <person name="Cox M.P."/>
            <person name="Datema E."/>
            <person name="de Vries R.P."/>
            <person name="Dhillon B."/>
            <person name="Ganley A.R."/>
            <person name="Griffiths S.A."/>
            <person name="Guo Y."/>
            <person name="Hamelin R.C."/>
            <person name="Henrissat B."/>
            <person name="Kabir M.S."/>
            <person name="Jashni M.K."/>
            <person name="Kema G."/>
            <person name="Klaubauf S."/>
            <person name="Lapidus A."/>
            <person name="Levasseur A."/>
            <person name="Lindquist E."/>
            <person name="Mehrabi R."/>
            <person name="Ohm R.A."/>
            <person name="Owen T.J."/>
            <person name="Salamov A."/>
            <person name="Schwelm A."/>
            <person name="Schijlen E."/>
            <person name="Sun H."/>
            <person name="van den Burg H.A."/>
            <person name="van Ham R.C.H.J."/>
            <person name="Zhang S."/>
            <person name="Goodwin S.B."/>
            <person name="Grigoriev I.V."/>
            <person name="Collemare J."/>
            <person name="Bradshaw R.E."/>
        </authorList>
    </citation>
    <scope>NUCLEOTIDE SEQUENCE [LARGE SCALE GENOMIC DNA]</scope>
    <source>
        <strain evidence="3">NZE10 / CBS 128990</strain>
    </source>
</reference>
<accession>N1PDC0</accession>
<dbReference type="HOGENOM" id="CLU_1855226_0_0_1"/>
<evidence type="ECO:0000313" key="2">
    <source>
        <dbReference type="EMBL" id="EME40099.1"/>
    </source>
</evidence>
<protein>
    <submittedName>
        <fullName evidence="2">Uncharacterized protein</fullName>
    </submittedName>
</protein>
<dbReference type="AlphaFoldDB" id="N1PDC0"/>
<proteinExistence type="predicted"/>